<feature type="non-terminal residue" evidence="1">
    <location>
        <position position="391"/>
    </location>
</feature>
<evidence type="ECO:0000313" key="1">
    <source>
        <dbReference type="EMBL" id="SVB47299.1"/>
    </source>
</evidence>
<dbReference type="AlphaFoldDB" id="A0A382EA69"/>
<proteinExistence type="predicted"/>
<gene>
    <name evidence="1" type="ORF">METZ01_LOCUS200153</name>
</gene>
<dbReference type="EMBL" id="UINC01043365">
    <property type="protein sequence ID" value="SVB47299.1"/>
    <property type="molecule type" value="Genomic_DNA"/>
</dbReference>
<name>A0A382EA69_9ZZZZ</name>
<organism evidence="1">
    <name type="scientific">marine metagenome</name>
    <dbReference type="NCBI Taxonomy" id="408172"/>
    <lineage>
        <taxon>unclassified sequences</taxon>
        <taxon>metagenomes</taxon>
        <taxon>ecological metagenomes</taxon>
    </lineage>
</organism>
<sequence length="391" mass="45741">MRTKYKVELCVRNCFYLITFTLFIAILNLSAQEIKKQPISIGMFNVYASNDANNLSLATPDLREAWQGVPTDWHGGHYPYEACNLVQHYWPKDISSDPNAATEWWKNFLQEVYQQGNVNGEVRLRAIVGDLFPQYRRRGDAWLTHFVQDLCEWEKSGLQAGVIGGWYLVEEPMGSKHNYDPDEFENMVEVINQAELAGGYPRHDRYVDVSFDGAYYTSTKLRRFCRPADVAMISSSSYIWMTRYEQPVHSPKYRDLAWCLNQFRSIIWPDRDLYDLPYPQVHLVLQAYDPIGYRQPTHWEIRQQIREALTPDMQLLGNRTVDAADGIWFFWWPGLTFENRDRVDDWLHGRRVAEAIELEIADLNNRSSEVRSSNIPTHTEFTFDLSTPFNP</sequence>
<protein>
    <submittedName>
        <fullName evidence="1">Uncharacterized protein</fullName>
    </submittedName>
</protein>
<reference evidence="1" key="1">
    <citation type="submission" date="2018-05" db="EMBL/GenBank/DDBJ databases">
        <authorList>
            <person name="Lanie J.A."/>
            <person name="Ng W.-L."/>
            <person name="Kazmierczak K.M."/>
            <person name="Andrzejewski T.M."/>
            <person name="Davidsen T.M."/>
            <person name="Wayne K.J."/>
            <person name="Tettelin H."/>
            <person name="Glass J.I."/>
            <person name="Rusch D."/>
            <person name="Podicherti R."/>
            <person name="Tsui H.-C.T."/>
            <person name="Winkler M.E."/>
        </authorList>
    </citation>
    <scope>NUCLEOTIDE SEQUENCE</scope>
</reference>
<accession>A0A382EA69</accession>